<gene>
    <name evidence="1" type="ORF">TNIN_300641</name>
</gene>
<evidence type="ECO:0000313" key="2">
    <source>
        <dbReference type="Proteomes" id="UP000886998"/>
    </source>
</evidence>
<organism evidence="1 2">
    <name type="scientific">Trichonephila inaurata madagascariensis</name>
    <dbReference type="NCBI Taxonomy" id="2747483"/>
    <lineage>
        <taxon>Eukaryota</taxon>
        <taxon>Metazoa</taxon>
        <taxon>Ecdysozoa</taxon>
        <taxon>Arthropoda</taxon>
        <taxon>Chelicerata</taxon>
        <taxon>Arachnida</taxon>
        <taxon>Araneae</taxon>
        <taxon>Araneomorphae</taxon>
        <taxon>Entelegynae</taxon>
        <taxon>Araneoidea</taxon>
        <taxon>Nephilidae</taxon>
        <taxon>Trichonephila</taxon>
        <taxon>Trichonephila inaurata</taxon>
    </lineage>
</organism>
<evidence type="ECO:0000313" key="1">
    <source>
        <dbReference type="EMBL" id="GFY59536.1"/>
    </source>
</evidence>
<dbReference type="Proteomes" id="UP000886998">
    <property type="component" value="Unassembled WGS sequence"/>
</dbReference>
<dbReference type="EMBL" id="BMAV01012671">
    <property type="protein sequence ID" value="GFY59536.1"/>
    <property type="molecule type" value="Genomic_DNA"/>
</dbReference>
<proteinExistence type="predicted"/>
<dbReference type="AlphaFoldDB" id="A0A8X7C6Q6"/>
<reference evidence="1" key="1">
    <citation type="submission" date="2020-08" db="EMBL/GenBank/DDBJ databases">
        <title>Multicomponent nature underlies the extraordinary mechanical properties of spider dragline silk.</title>
        <authorList>
            <person name="Kono N."/>
            <person name="Nakamura H."/>
            <person name="Mori M."/>
            <person name="Yoshida Y."/>
            <person name="Ohtoshi R."/>
            <person name="Malay A.D."/>
            <person name="Moran D.A.P."/>
            <person name="Tomita M."/>
            <person name="Numata K."/>
            <person name="Arakawa K."/>
        </authorList>
    </citation>
    <scope>NUCLEOTIDE SEQUENCE</scope>
</reference>
<keyword evidence="2" id="KW-1185">Reference proteome</keyword>
<comment type="caution">
    <text evidence="1">The sequence shown here is derived from an EMBL/GenBank/DDBJ whole genome shotgun (WGS) entry which is preliminary data.</text>
</comment>
<protein>
    <submittedName>
        <fullName evidence="1">Uncharacterized protein</fullName>
    </submittedName>
</protein>
<accession>A0A8X7C6Q6</accession>
<name>A0A8X7C6Q6_9ARAC</name>
<sequence>MYKEGDLVAIQRTQFGTGLILRPKFLGPYKITKVNSRDRYEVEKKQKPDCEFRIQYATAWMEDKDSSSSMNRYNRQLKYREVLNAPLTEIENGPPILKLDTKDVECQTDLTFQEISEMEKKLHVLETNFVNILINIHKMRFLPMQMLSIFTPSLKMLHSSLRC</sequence>